<dbReference type="PATRIC" id="fig|1288963.3.peg.1238"/>
<dbReference type="Gene3D" id="3.30.1120.10">
    <property type="match status" value="1"/>
</dbReference>
<evidence type="ECO:0000259" key="6">
    <source>
        <dbReference type="Pfam" id="PF00884"/>
    </source>
</evidence>
<dbReference type="RefSeq" id="WP_010853386.1">
    <property type="nucleotide sequence ID" value="NZ_AQHR01000040.1"/>
</dbReference>
<evidence type="ECO:0000256" key="2">
    <source>
        <dbReference type="ARBA" id="ARBA00022723"/>
    </source>
</evidence>
<dbReference type="STRING" id="1232681.ADIS_1240"/>
<dbReference type="PROSITE" id="PS51257">
    <property type="entry name" value="PROKAR_LIPOPROTEIN"/>
    <property type="match status" value="1"/>
</dbReference>
<dbReference type="PANTHER" id="PTHR42693:SF53">
    <property type="entry name" value="ENDO-4-O-SULFATASE"/>
    <property type="match status" value="1"/>
</dbReference>
<protein>
    <submittedName>
        <fullName evidence="7">Arylsulfatase</fullName>
        <ecNumber evidence="7">3.1.6.1</ecNumber>
    </submittedName>
</protein>
<proteinExistence type="inferred from homology"/>
<dbReference type="PROSITE" id="PS00149">
    <property type="entry name" value="SULFATASE_2"/>
    <property type="match status" value="1"/>
</dbReference>
<dbReference type="InterPro" id="IPR000917">
    <property type="entry name" value="Sulfatase_N"/>
</dbReference>
<name>R7ZWB6_9BACT</name>
<keyword evidence="5" id="KW-0732">Signal</keyword>
<dbReference type="InterPro" id="IPR024607">
    <property type="entry name" value="Sulfatase_CS"/>
</dbReference>
<evidence type="ECO:0000256" key="3">
    <source>
        <dbReference type="ARBA" id="ARBA00022801"/>
    </source>
</evidence>
<dbReference type="OrthoDB" id="9764377at2"/>
<dbReference type="InterPro" id="IPR050738">
    <property type="entry name" value="Sulfatase"/>
</dbReference>
<sequence>MKNAGLFLAVFLSLWFISCAKKDTRTPSPKKPNIVFLLADDLGYGELGSYGQNMIQTPVLDELASKGVRFTNFYAGSPICGPSRAVILTGKHSGTATIRGNIGYNPETGRFDRVALRADELTLGEMLRGAGYQTAFIGKWHLDDCHVETWAYHRGFDFAVQEQFGSCPGGIVYDEKMHWVNGKQDSIYYDQTAYDCLDEFRTDIALGYLDEVDMEEPIFLFMSYRAPHAHEKTVRNKDLYADQGWPEIERTHAAKITLLDKQVGRLLKKLEDMGILENTLIVFTSDNGAHGELGHDHTYFNSTGELRGKKRDTYEGGLRVPAIAYWEGRTMAGSVEATPFSGQDIMPTFAEVAGIEVPAQSNGVSFLPSLVGRPPTPREYLVWEFNMYGRPSTNFRQSVRIGNMKGVRYGVDSKMELYDLSQDISESVDISAQYPMLVREMEEIVLKEHLPNPHFPYGGYGAILGAE</sequence>
<evidence type="ECO:0000256" key="1">
    <source>
        <dbReference type="ARBA" id="ARBA00008779"/>
    </source>
</evidence>
<reference evidence="7 8" key="1">
    <citation type="submission" date="2013-02" db="EMBL/GenBank/DDBJ databases">
        <title>A novel strain isolated from Lonar lake, Maharashtra, India.</title>
        <authorList>
            <person name="Singh A."/>
        </authorList>
    </citation>
    <scope>NUCLEOTIDE SEQUENCE [LARGE SCALE GENOMIC DNA]</scope>
    <source>
        <strain evidence="7 8">AK24</strain>
    </source>
</reference>
<dbReference type="GO" id="GO:0046872">
    <property type="term" value="F:metal ion binding"/>
    <property type="evidence" value="ECO:0007669"/>
    <property type="project" value="UniProtKB-KW"/>
</dbReference>
<evidence type="ECO:0000256" key="4">
    <source>
        <dbReference type="ARBA" id="ARBA00022837"/>
    </source>
</evidence>
<dbReference type="Proteomes" id="UP000013909">
    <property type="component" value="Unassembled WGS sequence"/>
</dbReference>
<feature type="domain" description="Sulfatase N-terminal" evidence="6">
    <location>
        <begin position="32"/>
        <end position="355"/>
    </location>
</feature>
<keyword evidence="2" id="KW-0479">Metal-binding</keyword>
<comment type="similarity">
    <text evidence="1">Belongs to the sulfatase family.</text>
</comment>
<keyword evidence="4" id="KW-0106">Calcium</keyword>
<dbReference type="PANTHER" id="PTHR42693">
    <property type="entry name" value="ARYLSULFATASE FAMILY MEMBER"/>
    <property type="match status" value="1"/>
</dbReference>
<keyword evidence="3 7" id="KW-0378">Hydrolase</keyword>
<dbReference type="SUPFAM" id="SSF53649">
    <property type="entry name" value="Alkaline phosphatase-like"/>
    <property type="match status" value="1"/>
</dbReference>
<dbReference type="EC" id="3.1.6.1" evidence="7"/>
<dbReference type="PROSITE" id="PS00523">
    <property type="entry name" value="SULFATASE_1"/>
    <property type="match status" value="1"/>
</dbReference>
<dbReference type="EMBL" id="AQHR01000040">
    <property type="protein sequence ID" value="EON78377.1"/>
    <property type="molecule type" value="Genomic_DNA"/>
</dbReference>
<dbReference type="GO" id="GO:0004065">
    <property type="term" value="F:arylsulfatase activity"/>
    <property type="evidence" value="ECO:0007669"/>
    <property type="project" value="UniProtKB-EC"/>
</dbReference>
<gene>
    <name evidence="7" type="ORF">ADIS_1240</name>
</gene>
<accession>R7ZWB6</accession>
<organism evidence="7 8">
    <name type="scientific">Lunatimonas lonarensis</name>
    <dbReference type="NCBI Taxonomy" id="1232681"/>
    <lineage>
        <taxon>Bacteria</taxon>
        <taxon>Pseudomonadati</taxon>
        <taxon>Bacteroidota</taxon>
        <taxon>Cytophagia</taxon>
        <taxon>Cytophagales</taxon>
        <taxon>Cyclobacteriaceae</taxon>
    </lineage>
</organism>
<dbReference type="Pfam" id="PF00884">
    <property type="entry name" value="Sulfatase"/>
    <property type="match status" value="1"/>
</dbReference>
<evidence type="ECO:0000313" key="7">
    <source>
        <dbReference type="EMBL" id="EON78377.1"/>
    </source>
</evidence>
<feature type="signal peptide" evidence="5">
    <location>
        <begin position="1"/>
        <end position="20"/>
    </location>
</feature>
<evidence type="ECO:0000313" key="8">
    <source>
        <dbReference type="Proteomes" id="UP000013909"/>
    </source>
</evidence>
<evidence type="ECO:0000256" key="5">
    <source>
        <dbReference type="SAM" id="SignalP"/>
    </source>
</evidence>
<keyword evidence="8" id="KW-1185">Reference proteome</keyword>
<dbReference type="Gene3D" id="3.40.720.10">
    <property type="entry name" value="Alkaline Phosphatase, subunit A"/>
    <property type="match status" value="1"/>
</dbReference>
<feature type="chain" id="PRO_5004461982" evidence="5">
    <location>
        <begin position="21"/>
        <end position="467"/>
    </location>
</feature>
<comment type="caution">
    <text evidence="7">The sequence shown here is derived from an EMBL/GenBank/DDBJ whole genome shotgun (WGS) entry which is preliminary data.</text>
</comment>
<dbReference type="AlphaFoldDB" id="R7ZWB6"/>
<dbReference type="InterPro" id="IPR017850">
    <property type="entry name" value="Alkaline_phosphatase_core_sf"/>
</dbReference>